<keyword evidence="2" id="KW-1133">Transmembrane helix</keyword>
<evidence type="ECO:0000313" key="3">
    <source>
        <dbReference type="EMBL" id="KAH8998598.1"/>
    </source>
</evidence>
<dbReference type="AlphaFoldDB" id="A0AAD4QGZ7"/>
<organism evidence="3 4">
    <name type="scientific">Lactarius akahatsu</name>
    <dbReference type="NCBI Taxonomy" id="416441"/>
    <lineage>
        <taxon>Eukaryota</taxon>
        <taxon>Fungi</taxon>
        <taxon>Dikarya</taxon>
        <taxon>Basidiomycota</taxon>
        <taxon>Agaricomycotina</taxon>
        <taxon>Agaricomycetes</taxon>
        <taxon>Russulales</taxon>
        <taxon>Russulaceae</taxon>
        <taxon>Lactarius</taxon>
    </lineage>
</organism>
<protein>
    <submittedName>
        <fullName evidence="3">Uncharacterized protein</fullName>
    </submittedName>
</protein>
<accession>A0AAD4QGZ7</accession>
<evidence type="ECO:0000313" key="4">
    <source>
        <dbReference type="Proteomes" id="UP001201163"/>
    </source>
</evidence>
<feature type="region of interest" description="Disordered" evidence="1">
    <location>
        <begin position="1"/>
        <end position="31"/>
    </location>
</feature>
<feature type="compositionally biased region" description="Polar residues" evidence="1">
    <location>
        <begin position="180"/>
        <end position="191"/>
    </location>
</feature>
<reference evidence="3" key="1">
    <citation type="submission" date="2022-01" db="EMBL/GenBank/DDBJ databases">
        <title>Comparative genomics reveals a dynamic genome evolution in the ectomycorrhizal milk-cap (Lactarius) mushrooms.</title>
        <authorList>
            <consortium name="DOE Joint Genome Institute"/>
            <person name="Lebreton A."/>
            <person name="Tang N."/>
            <person name="Kuo A."/>
            <person name="LaButti K."/>
            <person name="Drula E."/>
            <person name="Barry K."/>
            <person name="Clum A."/>
            <person name="Lipzen A."/>
            <person name="Mousain D."/>
            <person name="Ng V."/>
            <person name="Wang R."/>
            <person name="Wang X."/>
            <person name="Dai Y."/>
            <person name="Henrissat B."/>
            <person name="Grigoriev I.V."/>
            <person name="Guerin-Laguette A."/>
            <person name="Yu F."/>
            <person name="Martin F.M."/>
        </authorList>
    </citation>
    <scope>NUCLEOTIDE SEQUENCE</scope>
    <source>
        <strain evidence="3">QP</strain>
    </source>
</reference>
<comment type="caution">
    <text evidence="3">The sequence shown here is derived from an EMBL/GenBank/DDBJ whole genome shotgun (WGS) entry which is preliminary data.</text>
</comment>
<feature type="transmembrane region" description="Helical" evidence="2">
    <location>
        <begin position="38"/>
        <end position="63"/>
    </location>
</feature>
<dbReference type="EMBL" id="JAKELL010000005">
    <property type="protein sequence ID" value="KAH8998598.1"/>
    <property type="molecule type" value="Genomic_DNA"/>
</dbReference>
<dbReference type="Proteomes" id="UP001201163">
    <property type="component" value="Unassembled WGS sequence"/>
</dbReference>
<keyword evidence="2" id="KW-0472">Membrane</keyword>
<keyword evidence="4" id="KW-1185">Reference proteome</keyword>
<feature type="compositionally biased region" description="Basic and acidic residues" evidence="1">
    <location>
        <begin position="209"/>
        <end position="229"/>
    </location>
</feature>
<gene>
    <name evidence="3" type="ORF">EDB92DRAFT_1813405</name>
</gene>
<feature type="compositionally biased region" description="Low complexity" evidence="1">
    <location>
        <begin position="1"/>
        <end position="21"/>
    </location>
</feature>
<evidence type="ECO:0000256" key="2">
    <source>
        <dbReference type="SAM" id="Phobius"/>
    </source>
</evidence>
<sequence>MSSTTTTSSAFPSASPTDPQSGSPPPQNNNGGGPSSSLYLFTFLATLFLLLFVSSAIILRSFILRRRFRQRIEEAILAGVIVPNQTGRVSRRRALGEKPKLWEARVFPADDDRWDSIVPVSAVPKAKEDREETSAPPRPLSDFVQAPYRPPLHRRLLRNPFSRRADSSMTTPRDSAAGAPTSSGENPSEQGTLAHHDRMQVTVLIAMPDPRRPHLDGKSYPKGKEKSLDFDYDEDDLPEMVLGMVEPSYKDISTPPRSP</sequence>
<proteinExistence type="predicted"/>
<evidence type="ECO:0000256" key="1">
    <source>
        <dbReference type="SAM" id="MobiDB-lite"/>
    </source>
</evidence>
<keyword evidence="2" id="KW-0812">Transmembrane</keyword>
<name>A0AAD4QGZ7_9AGAM</name>
<feature type="region of interest" description="Disordered" evidence="1">
    <location>
        <begin position="206"/>
        <end position="232"/>
    </location>
</feature>
<feature type="region of interest" description="Disordered" evidence="1">
    <location>
        <begin position="123"/>
        <end position="193"/>
    </location>
</feature>